<dbReference type="EMBL" id="GL629735">
    <property type="protein sequence ID" value="EFX05624.1"/>
    <property type="molecule type" value="Genomic_DNA"/>
</dbReference>
<dbReference type="RefSeq" id="XP_014175106.1">
    <property type="nucleotide sequence ID" value="XM_014319631.1"/>
</dbReference>
<dbReference type="STRING" id="655863.F0X9K7"/>
<dbReference type="InterPro" id="IPR002821">
    <property type="entry name" value="Hydantoinase_A"/>
</dbReference>
<dbReference type="GO" id="GO:0017168">
    <property type="term" value="F:5-oxoprolinase (ATP-hydrolyzing) activity"/>
    <property type="evidence" value="ECO:0007669"/>
    <property type="project" value="TreeGrafter"/>
</dbReference>
<dbReference type="PANTHER" id="PTHR11365">
    <property type="entry name" value="5-OXOPROLINASE RELATED"/>
    <property type="match status" value="1"/>
</dbReference>
<dbReference type="GO" id="GO:0005829">
    <property type="term" value="C:cytosol"/>
    <property type="evidence" value="ECO:0007669"/>
    <property type="project" value="TreeGrafter"/>
</dbReference>
<dbReference type="InterPro" id="IPR008040">
    <property type="entry name" value="Hydant_A_N"/>
</dbReference>
<evidence type="ECO:0000313" key="7">
    <source>
        <dbReference type="EMBL" id="EFX05624.1"/>
    </source>
</evidence>
<dbReference type="GeneID" id="25976821"/>
<evidence type="ECO:0000256" key="1">
    <source>
        <dbReference type="ARBA" id="ARBA00010403"/>
    </source>
</evidence>
<dbReference type="InterPro" id="IPR045079">
    <property type="entry name" value="Oxoprolinase-like"/>
</dbReference>
<organism evidence="8">
    <name type="scientific">Grosmannia clavigera (strain kw1407 / UAMH 11150)</name>
    <name type="common">Blue stain fungus</name>
    <name type="synonym">Graphiocladiella clavigera</name>
    <dbReference type="NCBI Taxonomy" id="655863"/>
    <lineage>
        <taxon>Eukaryota</taxon>
        <taxon>Fungi</taxon>
        <taxon>Dikarya</taxon>
        <taxon>Ascomycota</taxon>
        <taxon>Pezizomycotina</taxon>
        <taxon>Sordariomycetes</taxon>
        <taxon>Sordariomycetidae</taxon>
        <taxon>Ophiostomatales</taxon>
        <taxon>Ophiostomataceae</taxon>
        <taxon>Leptographium</taxon>
    </lineage>
</organism>
<reference evidence="7 8" key="1">
    <citation type="journal article" date="2011" name="Proc. Natl. Acad. Sci. U.S.A.">
        <title>Genome and transcriptome analyses of the mountain pine beetle-fungal symbiont Grosmannia clavigera, a lodgepole pine pathogen.</title>
        <authorList>
            <person name="DiGuistini S."/>
            <person name="Wang Y."/>
            <person name="Liao N.Y."/>
            <person name="Taylor G."/>
            <person name="Tanguay P."/>
            <person name="Feau N."/>
            <person name="Henrissat B."/>
            <person name="Chan S.K."/>
            <person name="Hesse-Orce U."/>
            <person name="Alamouti S.M."/>
            <person name="Tsui C.K.M."/>
            <person name="Docking R.T."/>
            <person name="Levasseur A."/>
            <person name="Haridas S."/>
            <person name="Robertson G."/>
            <person name="Birol I."/>
            <person name="Holt R.A."/>
            <person name="Marra M.A."/>
            <person name="Hamelin R.C."/>
            <person name="Hirst M."/>
            <person name="Jones S.J.M."/>
            <person name="Bohlmann J."/>
            <person name="Breuil C."/>
        </authorList>
    </citation>
    <scope>NUCLEOTIDE SEQUENCE [LARGE SCALE GENOMIC DNA]</scope>
    <source>
        <strain evidence="8">kw1407 / UAMH 11150</strain>
    </source>
</reference>
<dbReference type="GO" id="GO:0006749">
    <property type="term" value="P:glutathione metabolic process"/>
    <property type="evidence" value="ECO:0007669"/>
    <property type="project" value="TreeGrafter"/>
</dbReference>
<gene>
    <name evidence="7" type="ORF">CMQ_3693</name>
</gene>
<dbReference type="OrthoDB" id="3643at2759"/>
<dbReference type="Pfam" id="PF02538">
    <property type="entry name" value="Hydantoinase_B"/>
    <property type="match status" value="1"/>
</dbReference>
<sequence length="1333" mass="143844">MPSATDEGVRIAIDRGGTFCDFWARIPGRKDDLVFKLLSVCPDEYDDAPTEGIRRILETATGAEIPKGTPLDLTHVESIRMGTTVATNALLERKGERVALLITKGFGDLLLIGNQARPKLFDLAVRKLDKLFECVVEVDERITVEGASEDPSPIVGNVANDPELFYGTNGEVLRRLKKPDPEAIRGDLKKLWEDGYRSVAVALMHSYNHPDHEILVGDIARALGFKVSLSSQLQSMINLVPRAQSATADAYLSPITQNYLDSFRKGFKGGLEDANGHKLLLSQSHGGLVQYKEFTGLRAILSGPAGGVIGYAKTCFDANDGTPVLGFDMGGTSTDVSRYGGALEHVFETTIAEIPIQCPQLDVNTVAAGGGSILVWSNGLFKVGPDSAGAFPGPACYGNNGPLTITDANCFLGRILPMYFPRKLDVETVKEKFLALTELVNQEKHGDDKLTPEQIAMGFIQVANATMSRPIRSLSEGRGFEASVHNLACFGGAGGQHAVAIARDLGIKRVLIHRLSSILSAFGMALADIVVEKQEPEAVVCNADGTAERLEKRFLSLEVQATEQLAAQGIPSHRVVHERFLNMRYRGSDTALMIARPEPVDDSAKSDYAAGFVARHQREFGFTQQRDILVDDVRVRSVGKAMELPVSNPFEALRDVQAMPYINVSAAKCQRMYFEDGWVDAPILHLTNLEKGHKVKGPAVIFDATQTIILDAASEAIVLDEHLVIDLALKVEDSALTNDVDPIKLSVFGHRLMSVAEQMGRTLQKTSISTNIKERLDYSCAVFSANGGLVANAPHIPGHLGSMSTGIRYQADHYGKDGLRPGDVILSNHPCAGGTHLPDLTVITPVFDSNENPTEIMFFVANRGHHADIGGILAGSMPPNSTELWQEGAAIESFKMVKNGVFDEAGLIEELSVKPAQHPGCSGTRTLRDNIADLKASVAANNRGIFLIQELAKQYTWPVVQFYMEAIQRNAEEAVRGMLKQLSVRFRGHKLKAVDWMDDGTPLALTVTIDAKKGSAKFDFTGTGPEAFNNLNTPSAVMYSGIIYCLRCMISSDIPLNQGCLAPIEVVCPPNTLLSPSLEAATVGSNVETSQRIVDLILKAFRVCGASQGTCNNLTFGYGGTDEETGEIVQGFGYYETIAGGAGAGPSWDGQSGVHTNITNTRITDPEVFEKRYPVLLHRFGIRPGSGGRGRHHGGDGCVREIEVRRPLQVSILSERRVIPPYGMAGGGEGGRGLNLWVRHDPRDKTAPPRTISLGGKATVPMNPGDRIIIHTPGGGGYGKSLEPSDEYHPDEEEEELATTQAGKGNGSSGNEFNHVPRASGSVGIRESMAASN</sequence>
<dbReference type="Pfam" id="PF05378">
    <property type="entry name" value="Hydant_A_N"/>
    <property type="match status" value="1"/>
</dbReference>
<dbReference type="Pfam" id="PF19278">
    <property type="entry name" value="Hydant_A_C"/>
    <property type="match status" value="1"/>
</dbReference>
<dbReference type="HOGENOM" id="CLU_002157_0_0_1"/>
<proteinExistence type="inferred from homology"/>
<evidence type="ECO:0000256" key="2">
    <source>
        <dbReference type="SAM" id="MobiDB-lite"/>
    </source>
</evidence>
<feature type="region of interest" description="Disordered" evidence="2">
    <location>
        <begin position="1243"/>
        <end position="1333"/>
    </location>
</feature>
<evidence type="ECO:0000259" key="3">
    <source>
        <dbReference type="Pfam" id="PF01968"/>
    </source>
</evidence>
<feature type="domain" description="Hydantoinase/oxoprolinase N-terminal" evidence="5">
    <location>
        <begin position="10"/>
        <end position="223"/>
    </location>
</feature>
<evidence type="ECO:0000259" key="4">
    <source>
        <dbReference type="Pfam" id="PF02538"/>
    </source>
</evidence>
<feature type="domain" description="Hydantoinase A/oxoprolinase" evidence="3">
    <location>
        <begin position="242"/>
        <end position="532"/>
    </location>
</feature>
<evidence type="ECO:0000259" key="6">
    <source>
        <dbReference type="Pfam" id="PF19278"/>
    </source>
</evidence>
<dbReference type="Proteomes" id="UP000007796">
    <property type="component" value="Unassembled WGS sequence"/>
</dbReference>
<feature type="domain" description="Hydantoinase B/oxoprolinase" evidence="4">
    <location>
        <begin position="741"/>
        <end position="1280"/>
    </location>
</feature>
<evidence type="ECO:0000313" key="8">
    <source>
        <dbReference type="Proteomes" id="UP000007796"/>
    </source>
</evidence>
<dbReference type="Pfam" id="PF01968">
    <property type="entry name" value="Hydantoinase_A"/>
    <property type="match status" value="1"/>
</dbReference>
<dbReference type="InterPro" id="IPR049517">
    <property type="entry name" value="ACX-like_C"/>
</dbReference>
<comment type="similarity">
    <text evidence="1">Belongs to the oxoprolinase family.</text>
</comment>
<evidence type="ECO:0000259" key="5">
    <source>
        <dbReference type="Pfam" id="PF05378"/>
    </source>
</evidence>
<keyword evidence="8" id="KW-1185">Reference proteome</keyword>
<name>F0X9K7_GROCL</name>
<accession>F0X9K7</accession>
<dbReference type="eggNOG" id="KOG1939">
    <property type="taxonomic scope" value="Eukaryota"/>
</dbReference>
<dbReference type="InParanoid" id="F0X9K7"/>
<feature type="domain" description="Acetophenone carboxylase-like C-terminal" evidence="6">
    <location>
        <begin position="546"/>
        <end position="727"/>
    </location>
</feature>
<dbReference type="InterPro" id="IPR003692">
    <property type="entry name" value="Hydantoinase_B"/>
</dbReference>
<dbReference type="PANTHER" id="PTHR11365:SF9">
    <property type="entry name" value="5-OXOPROLINASE"/>
    <property type="match status" value="1"/>
</dbReference>
<protein>
    <submittedName>
        <fullName evidence="7">Hydantoinase</fullName>
    </submittedName>
</protein>